<proteinExistence type="inferred from homology"/>
<keyword evidence="2 5" id="KW-0378">Hydrolase</keyword>
<dbReference type="EC" id="3.6.1.11" evidence="5"/>
<accession>A0A2W1JGP4</accession>
<dbReference type="PANTHER" id="PTHR30005">
    <property type="entry name" value="EXOPOLYPHOSPHATASE"/>
    <property type="match status" value="1"/>
</dbReference>
<dbReference type="InterPro" id="IPR043129">
    <property type="entry name" value="ATPase_NBD"/>
</dbReference>
<dbReference type="InterPro" id="IPR048950">
    <property type="entry name" value="Ppx_GppA_C"/>
</dbReference>
<dbReference type="Gene3D" id="1.10.3210.10">
    <property type="entry name" value="Hypothetical protein af1432"/>
    <property type="match status" value="1"/>
</dbReference>
<dbReference type="RefSeq" id="WP_110986848.1">
    <property type="nucleotide sequence ID" value="NZ_CAWNWM010000009.1"/>
</dbReference>
<dbReference type="Gene3D" id="3.30.420.40">
    <property type="match status" value="1"/>
</dbReference>
<dbReference type="Pfam" id="PF02541">
    <property type="entry name" value="Ppx-GppA"/>
    <property type="match status" value="1"/>
</dbReference>
<feature type="domain" description="Ppx/GppA phosphatase N-terminal" evidence="3">
    <location>
        <begin position="18"/>
        <end position="308"/>
    </location>
</feature>
<comment type="similarity">
    <text evidence="1">Belongs to the GppA/Ppx family.</text>
</comment>
<evidence type="ECO:0000259" key="3">
    <source>
        <dbReference type="Pfam" id="PF02541"/>
    </source>
</evidence>
<evidence type="ECO:0000313" key="6">
    <source>
        <dbReference type="Proteomes" id="UP000248857"/>
    </source>
</evidence>
<dbReference type="Proteomes" id="UP000248857">
    <property type="component" value="Unassembled WGS sequence"/>
</dbReference>
<name>A0A2W1JGP4_9CYAN</name>
<comment type="caution">
    <text evidence="5">The sequence shown here is derived from an EMBL/GenBank/DDBJ whole genome shotgun (WGS) entry which is preliminary data.</text>
</comment>
<dbReference type="AlphaFoldDB" id="A0A2W1JGP4"/>
<protein>
    <submittedName>
        <fullName evidence="5">Exopolyphosphatase</fullName>
        <ecNumber evidence="5">3.6.1.11</ecNumber>
    </submittedName>
</protein>
<gene>
    <name evidence="5" type="primary">ppx_2</name>
    <name evidence="5" type="ORF">C1752_03401</name>
</gene>
<sequence>MKLAAIDIGTNSIHMIVVKVLQQRNFEVIEREKEMAKLGAGVFATNRLSDRAFKTGLDTIERCVQLADQLGVDEILTAATSAIREAQNGEAFLNEVVRRTKITPRMISGKEEARLIFLAVRNAIALADQNALVLDIGGGSTEAVVGNRKEILFGTSMKLGVQRLLDMFDDQGPIGDEARGVLEAHIRFLAKQTLAEVKKIGFTQVIGTSGTIRTLGEAAYLANHEQSLRSVNAEVIPIENLQDITQQLIDLKPGKRTNIDGISEKRTDTIHLGGVLLVQLLQMAEAKELTLCDASLREGMILDYLERHSQDVADFPIQKSLRHRKSAQLVQKYDADWDSNSHIAALALQLFEQTQELHSYGDFERDILEYAALLHDIGQYLAFKSYHKTSRYILERSDPRGFTDEEMLLIGHVIRYHRKAHPKTKHKKFKRLSDRQRQIVWVLAGLLRIAVGLDRTKNQLVKAVSGQVSGQTLEITLLGTENAELELWAAQDECAVLAQALNLDVILKSESGTVTSAGGSNQR</sequence>
<dbReference type="InterPro" id="IPR050273">
    <property type="entry name" value="GppA/Ppx_hydrolase"/>
</dbReference>
<evidence type="ECO:0000256" key="1">
    <source>
        <dbReference type="ARBA" id="ARBA00007125"/>
    </source>
</evidence>
<keyword evidence="6" id="KW-1185">Reference proteome</keyword>
<reference evidence="5 6" key="1">
    <citation type="journal article" date="2018" name="Sci. Rep.">
        <title>A novel species of the marine cyanobacterium Acaryochloris with a unique pigment content and lifestyle.</title>
        <authorList>
            <person name="Partensky F."/>
            <person name="Six C."/>
            <person name="Ratin M."/>
            <person name="Garczarek L."/>
            <person name="Vaulot D."/>
            <person name="Probert I."/>
            <person name="Calteau A."/>
            <person name="Gourvil P."/>
            <person name="Marie D."/>
            <person name="Grebert T."/>
            <person name="Bouchier C."/>
            <person name="Le Panse S."/>
            <person name="Gachenot M."/>
            <person name="Rodriguez F."/>
            <person name="Garrido J.L."/>
        </authorList>
    </citation>
    <scope>NUCLEOTIDE SEQUENCE [LARGE SCALE GENOMIC DNA]</scope>
    <source>
        <strain evidence="5 6">RCC1774</strain>
    </source>
</reference>
<dbReference type="EMBL" id="PQWO01000009">
    <property type="protein sequence ID" value="PZD72566.1"/>
    <property type="molecule type" value="Genomic_DNA"/>
</dbReference>
<dbReference type="SUPFAM" id="SSF53067">
    <property type="entry name" value="Actin-like ATPase domain"/>
    <property type="match status" value="2"/>
</dbReference>
<dbReference type="PIRSF" id="PIRSF001267">
    <property type="entry name" value="Pyrophosphatase_GppA_Ppx"/>
    <property type="match status" value="1"/>
</dbReference>
<dbReference type="PANTHER" id="PTHR30005:SF0">
    <property type="entry name" value="RETROGRADE REGULATION PROTEIN 2"/>
    <property type="match status" value="1"/>
</dbReference>
<dbReference type="GO" id="GO:0004309">
    <property type="term" value="F:exopolyphosphatase activity"/>
    <property type="evidence" value="ECO:0007669"/>
    <property type="project" value="UniProtKB-EC"/>
</dbReference>
<dbReference type="SUPFAM" id="SSF109604">
    <property type="entry name" value="HD-domain/PDEase-like"/>
    <property type="match status" value="1"/>
</dbReference>
<feature type="domain" description="Ppx/GppA phosphatase C-terminal" evidence="4">
    <location>
        <begin position="322"/>
        <end position="469"/>
    </location>
</feature>
<dbReference type="Gene3D" id="3.30.420.150">
    <property type="entry name" value="Exopolyphosphatase. Domain 2"/>
    <property type="match status" value="1"/>
</dbReference>
<dbReference type="InterPro" id="IPR003695">
    <property type="entry name" value="Ppx_GppA_N"/>
</dbReference>
<organism evidence="5 6">
    <name type="scientific">Acaryochloris thomasi RCC1774</name>
    <dbReference type="NCBI Taxonomy" id="1764569"/>
    <lineage>
        <taxon>Bacteria</taxon>
        <taxon>Bacillati</taxon>
        <taxon>Cyanobacteriota</taxon>
        <taxon>Cyanophyceae</taxon>
        <taxon>Acaryochloridales</taxon>
        <taxon>Acaryochloridaceae</taxon>
        <taxon>Acaryochloris</taxon>
        <taxon>Acaryochloris thomasi</taxon>
    </lineage>
</organism>
<evidence type="ECO:0000259" key="4">
    <source>
        <dbReference type="Pfam" id="PF21447"/>
    </source>
</evidence>
<evidence type="ECO:0000313" key="5">
    <source>
        <dbReference type="EMBL" id="PZD72566.1"/>
    </source>
</evidence>
<dbReference type="CDD" id="cd24006">
    <property type="entry name" value="ASKHA_NBD_PPX_GppA"/>
    <property type="match status" value="1"/>
</dbReference>
<dbReference type="InterPro" id="IPR030673">
    <property type="entry name" value="PyroPPase_GppA_Ppx"/>
</dbReference>
<evidence type="ECO:0000256" key="2">
    <source>
        <dbReference type="ARBA" id="ARBA00022801"/>
    </source>
</evidence>
<dbReference type="Pfam" id="PF21447">
    <property type="entry name" value="Ppx-GppA_III"/>
    <property type="match status" value="1"/>
</dbReference>
<dbReference type="OrthoDB" id="9807195at2"/>